<dbReference type="SUPFAM" id="SSF55383">
    <property type="entry name" value="Copper amine oxidase, domain N"/>
    <property type="match status" value="1"/>
</dbReference>
<dbReference type="EMBL" id="JAPDIA010000003">
    <property type="protein sequence ID" value="MDG0809687.1"/>
    <property type="molecule type" value="Genomic_DNA"/>
</dbReference>
<evidence type="ECO:0000259" key="1">
    <source>
        <dbReference type="Pfam" id="PF07833"/>
    </source>
</evidence>
<evidence type="ECO:0000313" key="3">
    <source>
        <dbReference type="Proteomes" id="UP001153404"/>
    </source>
</evidence>
<dbReference type="InterPro" id="IPR012854">
    <property type="entry name" value="Cu_amine_oxidase-like_N"/>
</dbReference>
<dbReference type="AlphaFoldDB" id="A0A9X4KRV8"/>
<reference evidence="2" key="1">
    <citation type="submission" date="2022-10" db="EMBL/GenBank/DDBJ databases">
        <title>Comparative genomic analysis of Cohnella hashimotonis sp. nov., isolated from the International Space Station.</title>
        <authorList>
            <person name="Simpson A."/>
            <person name="Venkateswaran K."/>
        </authorList>
    </citation>
    <scope>NUCLEOTIDE SEQUENCE</scope>
    <source>
        <strain evidence="2">DSM 28161</strain>
    </source>
</reference>
<gene>
    <name evidence="2" type="ORF">OMP40_10275</name>
</gene>
<keyword evidence="3" id="KW-1185">Reference proteome</keyword>
<accession>A0A9X4KRV8</accession>
<protein>
    <submittedName>
        <fullName evidence="2">WG repeat-containing protein</fullName>
    </submittedName>
</protein>
<dbReference type="Gene3D" id="3.30.457.10">
    <property type="entry name" value="Copper amine oxidase-like, N-terminal domain"/>
    <property type="match status" value="1"/>
</dbReference>
<dbReference type="PANTHER" id="PTHR37841:SF1">
    <property type="entry name" value="DUF3298 DOMAIN-CONTAINING PROTEIN"/>
    <property type="match status" value="1"/>
</dbReference>
<feature type="domain" description="Copper amine oxidase-like N-terminal" evidence="1">
    <location>
        <begin position="10"/>
        <end position="68"/>
    </location>
</feature>
<dbReference type="Pfam" id="PF14903">
    <property type="entry name" value="WG_beta_rep"/>
    <property type="match status" value="3"/>
</dbReference>
<evidence type="ECO:0000313" key="2">
    <source>
        <dbReference type="EMBL" id="MDG0809687.1"/>
    </source>
</evidence>
<dbReference type="InterPro" id="IPR036582">
    <property type="entry name" value="Mao_N_sf"/>
</dbReference>
<sequence>MPRRIRSRSKKGNRLIILQPGSKTAKVNGAKIAIVAAPVLIGGVPYVPLRFVAESLGASLSWNASTGAYEVNTRLHPFEQGGYTSFVNVFGESVIGATYGTASAFSGGLSLLQQGDSFGYVDRGGKIAIPVQYSSAYDFSDGLALVASKDGTQSYIDKSGKVVLSPAYDELFDFSEGLAAVRSGDSFGYIDKTGKLVIPAQYEDAFYFSGGLAAVQIGGRLRLYRQDGQAGHSREISVRIGLQGWSGARFDARKHGGRRRGAIDRRVRFP</sequence>
<organism evidence="2 3">
    <name type="scientific">Cohnella rhizosphaerae</name>
    <dbReference type="NCBI Taxonomy" id="1457232"/>
    <lineage>
        <taxon>Bacteria</taxon>
        <taxon>Bacillati</taxon>
        <taxon>Bacillota</taxon>
        <taxon>Bacilli</taxon>
        <taxon>Bacillales</taxon>
        <taxon>Paenibacillaceae</taxon>
        <taxon>Cohnella</taxon>
    </lineage>
</organism>
<dbReference type="Pfam" id="PF07833">
    <property type="entry name" value="Cu_amine_oxidN1"/>
    <property type="match status" value="1"/>
</dbReference>
<dbReference type="SUPFAM" id="SSF69360">
    <property type="entry name" value="Cell wall binding repeat"/>
    <property type="match status" value="1"/>
</dbReference>
<dbReference type="PANTHER" id="PTHR37841">
    <property type="entry name" value="GLR2918 PROTEIN"/>
    <property type="match status" value="1"/>
</dbReference>
<comment type="caution">
    <text evidence="2">The sequence shown here is derived from an EMBL/GenBank/DDBJ whole genome shotgun (WGS) entry which is preliminary data.</text>
</comment>
<dbReference type="RefSeq" id="WP_277531136.1">
    <property type="nucleotide sequence ID" value="NZ_JAPDIA010000003.1"/>
</dbReference>
<proteinExistence type="predicted"/>
<name>A0A9X4KRV8_9BACL</name>
<dbReference type="InterPro" id="IPR032774">
    <property type="entry name" value="WG_beta_rep"/>
</dbReference>
<dbReference type="Proteomes" id="UP001153404">
    <property type="component" value="Unassembled WGS sequence"/>
</dbReference>